<keyword evidence="2" id="KW-1185">Reference proteome</keyword>
<comment type="caution">
    <text evidence="1">The sequence shown here is derived from an EMBL/GenBank/DDBJ whole genome shotgun (WGS) entry which is preliminary data.</text>
</comment>
<dbReference type="AlphaFoldDB" id="A0A3R7HY85"/>
<gene>
    <name evidence="1" type="ORF">ATJ93_2496</name>
</gene>
<accession>A0A3R7HY85</accession>
<protein>
    <submittedName>
        <fullName evidence="1">Uncharacterized protein</fullName>
    </submittedName>
</protein>
<name>A0A3R7HY85_9EURY</name>
<dbReference type="EMBL" id="RAPO01000002">
    <property type="protein sequence ID" value="RKD95635.1"/>
    <property type="molecule type" value="Genomic_DNA"/>
</dbReference>
<evidence type="ECO:0000313" key="2">
    <source>
        <dbReference type="Proteomes" id="UP000283805"/>
    </source>
</evidence>
<proteinExistence type="predicted"/>
<reference evidence="1 2" key="1">
    <citation type="submission" date="2018-09" db="EMBL/GenBank/DDBJ databases">
        <title>Genomic Encyclopedia of Archaeal and Bacterial Type Strains, Phase II (KMG-II): from individual species to whole genera.</title>
        <authorList>
            <person name="Goeker M."/>
        </authorList>
    </citation>
    <scope>NUCLEOTIDE SEQUENCE [LARGE SCALE GENOMIC DNA]</scope>
    <source>
        <strain evidence="1 2">DSM 13151</strain>
    </source>
</reference>
<organism evidence="1 2">
    <name type="scientific">Halopiger aswanensis</name>
    <dbReference type="NCBI Taxonomy" id="148449"/>
    <lineage>
        <taxon>Archaea</taxon>
        <taxon>Methanobacteriati</taxon>
        <taxon>Methanobacteriota</taxon>
        <taxon>Stenosarchaea group</taxon>
        <taxon>Halobacteria</taxon>
        <taxon>Halobacteriales</taxon>
        <taxon>Natrialbaceae</taxon>
        <taxon>Halopiger</taxon>
    </lineage>
</organism>
<evidence type="ECO:0000313" key="1">
    <source>
        <dbReference type="EMBL" id="RKD95635.1"/>
    </source>
</evidence>
<dbReference type="Proteomes" id="UP000283805">
    <property type="component" value="Unassembled WGS sequence"/>
</dbReference>
<sequence length="105" mass="12203">MLRIYDPVLGELPTVLHILFSEPFETISSTNKVDIRVEIFPYLPRVDLEREGDRVKQFLVELPQGVFSIPCLQLKVNRNNLEDTDQRISINRSIGAFHSQLRRPN</sequence>